<gene>
    <name evidence="2" type="ORF">HUJ06_015493</name>
</gene>
<feature type="region of interest" description="Disordered" evidence="1">
    <location>
        <begin position="56"/>
        <end position="78"/>
    </location>
</feature>
<name>A0A822Z9A8_NELNU</name>
<feature type="region of interest" description="Disordered" evidence="1">
    <location>
        <begin position="1"/>
        <end position="33"/>
    </location>
</feature>
<proteinExistence type="predicted"/>
<evidence type="ECO:0000256" key="1">
    <source>
        <dbReference type="SAM" id="MobiDB-lite"/>
    </source>
</evidence>
<organism evidence="2 3">
    <name type="scientific">Nelumbo nucifera</name>
    <name type="common">Sacred lotus</name>
    <dbReference type="NCBI Taxonomy" id="4432"/>
    <lineage>
        <taxon>Eukaryota</taxon>
        <taxon>Viridiplantae</taxon>
        <taxon>Streptophyta</taxon>
        <taxon>Embryophyta</taxon>
        <taxon>Tracheophyta</taxon>
        <taxon>Spermatophyta</taxon>
        <taxon>Magnoliopsida</taxon>
        <taxon>Proteales</taxon>
        <taxon>Nelumbonaceae</taxon>
        <taxon>Nelumbo</taxon>
    </lineage>
</organism>
<evidence type="ECO:0008006" key="4">
    <source>
        <dbReference type="Google" id="ProtNLM"/>
    </source>
</evidence>
<reference evidence="2 3" key="1">
    <citation type="journal article" date="2020" name="Mol. Biol. Evol.">
        <title>Distinct Expression and Methylation Patterns for Genes with Different Fates following a Single Whole-Genome Duplication in Flowering Plants.</title>
        <authorList>
            <person name="Shi T."/>
            <person name="Rahmani R.S."/>
            <person name="Gugger P.F."/>
            <person name="Wang M."/>
            <person name="Li H."/>
            <person name="Zhang Y."/>
            <person name="Li Z."/>
            <person name="Wang Q."/>
            <person name="Van de Peer Y."/>
            <person name="Marchal K."/>
            <person name="Chen J."/>
        </authorList>
    </citation>
    <scope>NUCLEOTIDE SEQUENCE [LARGE SCALE GENOMIC DNA]</scope>
    <source>
        <tissue evidence="2">Leaf</tissue>
    </source>
</reference>
<dbReference type="Proteomes" id="UP000607653">
    <property type="component" value="Unassembled WGS sequence"/>
</dbReference>
<comment type="caution">
    <text evidence="2">The sequence shown here is derived from an EMBL/GenBank/DDBJ whole genome shotgun (WGS) entry which is preliminary data.</text>
</comment>
<evidence type="ECO:0000313" key="3">
    <source>
        <dbReference type="Proteomes" id="UP000607653"/>
    </source>
</evidence>
<keyword evidence="3" id="KW-1185">Reference proteome</keyword>
<dbReference type="EMBL" id="DUZY01000005">
    <property type="protein sequence ID" value="DAD41170.1"/>
    <property type="molecule type" value="Genomic_DNA"/>
</dbReference>
<evidence type="ECO:0000313" key="2">
    <source>
        <dbReference type="EMBL" id="DAD41170.1"/>
    </source>
</evidence>
<accession>A0A822Z9A8</accession>
<protein>
    <recommendedName>
        <fullName evidence="4">Josephin-like protein</fullName>
    </recommendedName>
</protein>
<dbReference type="PANTHER" id="PTHR35111:SF1">
    <property type="entry name" value="OS04G0115900 PROTEIN"/>
    <property type="match status" value="1"/>
</dbReference>
<sequence>MEEKRRMVKSSVCMPRFSSRRSNNKSSSKRPLSPISLLERFRGAVLRLIMLSSLSNKSTQQSAPAAASAPRAHYSHDPHHSEAVADCIEFIKRSATATGI</sequence>
<dbReference type="AlphaFoldDB" id="A0A822Z9A8"/>
<dbReference type="PANTHER" id="PTHR35111">
    <property type="entry name" value="F10A5.9-RELATED"/>
    <property type="match status" value="1"/>
</dbReference>
<feature type="compositionally biased region" description="Low complexity" evidence="1">
    <location>
        <begin position="62"/>
        <end position="72"/>
    </location>
</feature>